<dbReference type="Proteomes" id="UP000008792">
    <property type="component" value="Unassembled WGS sequence"/>
</dbReference>
<dbReference type="PhylomeDB" id="B4LIZ8"/>
<dbReference type="HOGENOM" id="CLU_101522_0_0_1"/>
<reference evidence="1 2" key="1">
    <citation type="journal article" date="2007" name="Nature">
        <title>Evolution of genes and genomes on the Drosophila phylogeny.</title>
        <authorList>
            <consortium name="Drosophila 12 Genomes Consortium"/>
            <person name="Clark A.G."/>
            <person name="Eisen M.B."/>
            <person name="Smith D.R."/>
            <person name="Bergman C.M."/>
            <person name="Oliver B."/>
            <person name="Markow T.A."/>
            <person name="Kaufman T.C."/>
            <person name="Kellis M."/>
            <person name="Gelbart W."/>
            <person name="Iyer V.N."/>
            <person name="Pollard D.A."/>
            <person name="Sackton T.B."/>
            <person name="Larracuente A.M."/>
            <person name="Singh N.D."/>
            <person name="Abad J.P."/>
            <person name="Abt D.N."/>
            <person name="Adryan B."/>
            <person name="Aguade M."/>
            <person name="Akashi H."/>
            <person name="Anderson W.W."/>
            <person name="Aquadro C.F."/>
            <person name="Ardell D.H."/>
            <person name="Arguello R."/>
            <person name="Artieri C.G."/>
            <person name="Barbash D.A."/>
            <person name="Barker D."/>
            <person name="Barsanti P."/>
            <person name="Batterham P."/>
            <person name="Batzoglou S."/>
            <person name="Begun D."/>
            <person name="Bhutkar A."/>
            <person name="Blanco E."/>
            <person name="Bosak S.A."/>
            <person name="Bradley R.K."/>
            <person name="Brand A.D."/>
            <person name="Brent M.R."/>
            <person name="Brooks A.N."/>
            <person name="Brown R.H."/>
            <person name="Butlin R.K."/>
            <person name="Caggese C."/>
            <person name="Calvi B.R."/>
            <person name="Bernardo de Carvalho A."/>
            <person name="Caspi A."/>
            <person name="Castrezana S."/>
            <person name="Celniker S.E."/>
            <person name="Chang J.L."/>
            <person name="Chapple C."/>
            <person name="Chatterji S."/>
            <person name="Chinwalla A."/>
            <person name="Civetta A."/>
            <person name="Clifton S.W."/>
            <person name="Comeron J.M."/>
            <person name="Costello J.C."/>
            <person name="Coyne J.A."/>
            <person name="Daub J."/>
            <person name="David R.G."/>
            <person name="Delcher A.L."/>
            <person name="Delehaunty K."/>
            <person name="Do C.B."/>
            <person name="Ebling H."/>
            <person name="Edwards K."/>
            <person name="Eickbush T."/>
            <person name="Evans J.D."/>
            <person name="Filipski A."/>
            <person name="Findeiss S."/>
            <person name="Freyhult E."/>
            <person name="Fulton L."/>
            <person name="Fulton R."/>
            <person name="Garcia A.C."/>
            <person name="Gardiner A."/>
            <person name="Garfield D.A."/>
            <person name="Garvin B.E."/>
            <person name="Gibson G."/>
            <person name="Gilbert D."/>
            <person name="Gnerre S."/>
            <person name="Godfrey J."/>
            <person name="Good R."/>
            <person name="Gotea V."/>
            <person name="Gravely B."/>
            <person name="Greenberg A.J."/>
            <person name="Griffiths-Jones S."/>
            <person name="Gross S."/>
            <person name="Guigo R."/>
            <person name="Gustafson E.A."/>
            <person name="Haerty W."/>
            <person name="Hahn M.W."/>
            <person name="Halligan D.L."/>
            <person name="Halpern A.L."/>
            <person name="Halter G.M."/>
            <person name="Han M.V."/>
            <person name="Heger A."/>
            <person name="Hillier L."/>
            <person name="Hinrichs A.S."/>
            <person name="Holmes I."/>
            <person name="Hoskins R.A."/>
            <person name="Hubisz M.J."/>
            <person name="Hultmark D."/>
            <person name="Huntley M.A."/>
            <person name="Jaffe D.B."/>
            <person name="Jagadeeshan S."/>
            <person name="Jeck W.R."/>
            <person name="Johnson J."/>
            <person name="Jones C.D."/>
            <person name="Jordan W.C."/>
            <person name="Karpen G.H."/>
            <person name="Kataoka E."/>
            <person name="Keightley P.D."/>
            <person name="Kheradpour P."/>
            <person name="Kirkness E.F."/>
            <person name="Koerich L.B."/>
            <person name="Kristiansen K."/>
            <person name="Kudrna D."/>
            <person name="Kulathinal R.J."/>
            <person name="Kumar S."/>
            <person name="Kwok R."/>
            <person name="Lander E."/>
            <person name="Langley C.H."/>
            <person name="Lapoint R."/>
            <person name="Lazzaro B.P."/>
            <person name="Lee S.J."/>
            <person name="Levesque L."/>
            <person name="Li R."/>
            <person name="Lin C.F."/>
            <person name="Lin M.F."/>
            <person name="Lindblad-Toh K."/>
            <person name="Llopart A."/>
            <person name="Long M."/>
            <person name="Low L."/>
            <person name="Lozovsky E."/>
            <person name="Lu J."/>
            <person name="Luo M."/>
            <person name="Machado C.A."/>
            <person name="Makalowski W."/>
            <person name="Marzo M."/>
            <person name="Matsuda M."/>
            <person name="Matzkin L."/>
            <person name="McAllister B."/>
            <person name="McBride C.S."/>
            <person name="McKernan B."/>
            <person name="McKernan K."/>
            <person name="Mendez-Lago M."/>
            <person name="Minx P."/>
            <person name="Mollenhauer M.U."/>
            <person name="Montooth K."/>
            <person name="Mount S.M."/>
            <person name="Mu X."/>
            <person name="Myers E."/>
            <person name="Negre B."/>
            <person name="Newfeld S."/>
            <person name="Nielsen R."/>
            <person name="Noor M.A."/>
            <person name="O'Grady P."/>
            <person name="Pachter L."/>
            <person name="Papaceit M."/>
            <person name="Parisi M.J."/>
            <person name="Parisi M."/>
            <person name="Parts L."/>
            <person name="Pedersen J.S."/>
            <person name="Pesole G."/>
            <person name="Phillippy A.M."/>
            <person name="Ponting C.P."/>
            <person name="Pop M."/>
            <person name="Porcelli D."/>
            <person name="Powell J.R."/>
            <person name="Prohaska S."/>
            <person name="Pruitt K."/>
            <person name="Puig M."/>
            <person name="Quesneville H."/>
            <person name="Ram K.R."/>
            <person name="Rand D."/>
            <person name="Rasmussen M.D."/>
            <person name="Reed L.K."/>
            <person name="Reenan R."/>
            <person name="Reily A."/>
            <person name="Remington K.A."/>
            <person name="Rieger T.T."/>
            <person name="Ritchie M.G."/>
            <person name="Robin C."/>
            <person name="Rogers Y.H."/>
            <person name="Rohde C."/>
            <person name="Rozas J."/>
            <person name="Rubenfield M.J."/>
            <person name="Ruiz A."/>
            <person name="Russo S."/>
            <person name="Salzberg S.L."/>
            <person name="Sanchez-Gracia A."/>
            <person name="Saranga D.J."/>
            <person name="Sato H."/>
            <person name="Schaeffer S.W."/>
            <person name="Schatz M.C."/>
            <person name="Schlenke T."/>
            <person name="Schwartz R."/>
            <person name="Segarra C."/>
            <person name="Singh R.S."/>
            <person name="Sirot L."/>
            <person name="Sirota M."/>
            <person name="Sisneros N.B."/>
            <person name="Smith C.D."/>
            <person name="Smith T.F."/>
            <person name="Spieth J."/>
            <person name="Stage D.E."/>
            <person name="Stark A."/>
            <person name="Stephan W."/>
            <person name="Strausberg R.L."/>
            <person name="Strempel S."/>
            <person name="Sturgill D."/>
            <person name="Sutton G."/>
            <person name="Sutton G.G."/>
            <person name="Tao W."/>
            <person name="Teichmann S."/>
            <person name="Tobari Y.N."/>
            <person name="Tomimura Y."/>
            <person name="Tsolas J.M."/>
            <person name="Valente V.L."/>
            <person name="Venter E."/>
            <person name="Venter J.C."/>
            <person name="Vicario S."/>
            <person name="Vieira F.G."/>
            <person name="Vilella A.J."/>
            <person name="Villasante A."/>
            <person name="Walenz B."/>
            <person name="Wang J."/>
            <person name="Wasserman M."/>
            <person name="Watts T."/>
            <person name="Wilson D."/>
            <person name="Wilson R.K."/>
            <person name="Wing R.A."/>
            <person name="Wolfner M.F."/>
            <person name="Wong A."/>
            <person name="Wong G.K."/>
            <person name="Wu C.I."/>
            <person name="Wu G."/>
            <person name="Yamamoto D."/>
            <person name="Yang H.P."/>
            <person name="Yang S.P."/>
            <person name="Yorke J.A."/>
            <person name="Yoshida K."/>
            <person name="Zdobnov E."/>
            <person name="Zhang P."/>
            <person name="Zhang Y."/>
            <person name="Zimin A.V."/>
            <person name="Baldwin J."/>
            <person name="Abdouelleil A."/>
            <person name="Abdulkadir J."/>
            <person name="Abebe A."/>
            <person name="Abera B."/>
            <person name="Abreu J."/>
            <person name="Acer S.C."/>
            <person name="Aftuck L."/>
            <person name="Alexander A."/>
            <person name="An P."/>
            <person name="Anderson E."/>
            <person name="Anderson S."/>
            <person name="Arachi H."/>
            <person name="Azer M."/>
            <person name="Bachantsang P."/>
            <person name="Barry A."/>
            <person name="Bayul T."/>
            <person name="Berlin A."/>
            <person name="Bessette D."/>
            <person name="Bloom T."/>
            <person name="Blye J."/>
            <person name="Boguslavskiy L."/>
            <person name="Bonnet C."/>
            <person name="Boukhgalter B."/>
            <person name="Bourzgui I."/>
            <person name="Brown A."/>
            <person name="Cahill P."/>
            <person name="Channer S."/>
            <person name="Cheshatsang Y."/>
            <person name="Chuda L."/>
            <person name="Citroen M."/>
            <person name="Collymore A."/>
            <person name="Cooke P."/>
            <person name="Costello M."/>
            <person name="D'Aco K."/>
            <person name="Daza R."/>
            <person name="De Haan G."/>
            <person name="DeGray S."/>
            <person name="DeMaso C."/>
            <person name="Dhargay N."/>
            <person name="Dooley K."/>
            <person name="Dooley E."/>
            <person name="Doricent M."/>
            <person name="Dorje P."/>
            <person name="Dorjee K."/>
            <person name="Dupes A."/>
            <person name="Elong R."/>
            <person name="Falk J."/>
            <person name="Farina A."/>
            <person name="Faro S."/>
            <person name="Ferguson D."/>
            <person name="Fisher S."/>
            <person name="Foley C.D."/>
            <person name="Franke A."/>
            <person name="Friedrich D."/>
            <person name="Gadbois L."/>
            <person name="Gearin G."/>
            <person name="Gearin C.R."/>
            <person name="Giannoukos G."/>
            <person name="Goode T."/>
            <person name="Graham J."/>
            <person name="Grandbois E."/>
            <person name="Grewal S."/>
            <person name="Gyaltsen K."/>
            <person name="Hafez N."/>
            <person name="Hagos B."/>
            <person name="Hall J."/>
            <person name="Henson C."/>
            <person name="Hollinger A."/>
            <person name="Honan T."/>
            <person name="Huard M.D."/>
            <person name="Hughes L."/>
            <person name="Hurhula B."/>
            <person name="Husby M.E."/>
            <person name="Kamat A."/>
            <person name="Kanga B."/>
            <person name="Kashin S."/>
            <person name="Khazanovich D."/>
            <person name="Kisner P."/>
            <person name="Lance K."/>
            <person name="Lara M."/>
            <person name="Lee W."/>
            <person name="Lennon N."/>
            <person name="Letendre F."/>
            <person name="LeVine R."/>
            <person name="Lipovsky A."/>
            <person name="Liu X."/>
            <person name="Liu J."/>
            <person name="Liu S."/>
            <person name="Lokyitsang T."/>
            <person name="Lokyitsang Y."/>
            <person name="Lubonja R."/>
            <person name="Lui A."/>
            <person name="MacDonald P."/>
            <person name="Magnisalis V."/>
            <person name="Maru K."/>
            <person name="Matthews C."/>
            <person name="McCusker W."/>
            <person name="McDonough S."/>
            <person name="Mehta T."/>
            <person name="Meldrim J."/>
            <person name="Meneus L."/>
            <person name="Mihai O."/>
            <person name="Mihalev A."/>
            <person name="Mihova T."/>
            <person name="Mittelman R."/>
            <person name="Mlenga V."/>
            <person name="Montmayeur A."/>
            <person name="Mulrain L."/>
            <person name="Navidi A."/>
            <person name="Naylor J."/>
            <person name="Negash T."/>
            <person name="Nguyen T."/>
            <person name="Nguyen N."/>
            <person name="Nicol R."/>
            <person name="Norbu C."/>
            <person name="Norbu N."/>
            <person name="Novod N."/>
            <person name="O'Neill B."/>
            <person name="Osman S."/>
            <person name="Markiewicz E."/>
            <person name="Oyono O.L."/>
            <person name="Patti C."/>
            <person name="Phunkhang P."/>
            <person name="Pierre F."/>
            <person name="Priest M."/>
            <person name="Raghuraman S."/>
            <person name="Rege F."/>
            <person name="Reyes R."/>
            <person name="Rise C."/>
            <person name="Rogov P."/>
            <person name="Ross K."/>
            <person name="Ryan E."/>
            <person name="Settipalli S."/>
            <person name="Shea T."/>
            <person name="Sherpa N."/>
            <person name="Shi L."/>
            <person name="Shih D."/>
            <person name="Sparrow T."/>
            <person name="Spaulding J."/>
            <person name="Stalker J."/>
            <person name="Stange-Thomann N."/>
            <person name="Stavropoulos S."/>
            <person name="Stone C."/>
            <person name="Strader C."/>
            <person name="Tesfaye S."/>
            <person name="Thomson T."/>
            <person name="Thoulutsang Y."/>
            <person name="Thoulutsang D."/>
            <person name="Topham K."/>
            <person name="Topping I."/>
            <person name="Tsamla T."/>
            <person name="Vassiliev H."/>
            <person name="Vo A."/>
            <person name="Wangchuk T."/>
            <person name="Wangdi T."/>
            <person name="Weiand M."/>
            <person name="Wilkinson J."/>
            <person name="Wilson A."/>
            <person name="Yadav S."/>
            <person name="Young G."/>
            <person name="Yu Q."/>
            <person name="Zembek L."/>
            <person name="Zhong D."/>
            <person name="Zimmer A."/>
            <person name="Zwirko Z."/>
            <person name="Jaffe D.B."/>
            <person name="Alvarez P."/>
            <person name="Brockman W."/>
            <person name="Butler J."/>
            <person name="Chin C."/>
            <person name="Gnerre S."/>
            <person name="Grabherr M."/>
            <person name="Kleber M."/>
            <person name="Mauceli E."/>
            <person name="MacCallum I."/>
        </authorList>
    </citation>
    <scope>NUCLEOTIDE SEQUENCE [LARGE SCALE GENOMIC DNA]</scope>
    <source>
        <strain evidence="2">Tucson 15010-1051.87</strain>
    </source>
</reference>
<dbReference type="KEGG" id="dvi:6626864"/>
<accession>B4LIZ8</accession>
<dbReference type="eggNOG" id="ENOG502TB6Y">
    <property type="taxonomic scope" value="Eukaryota"/>
</dbReference>
<dbReference type="InterPro" id="IPR006611">
    <property type="entry name" value="DUF1431_DROsp"/>
</dbReference>
<dbReference type="Pfam" id="PF07248">
    <property type="entry name" value="DUF1431"/>
    <property type="match status" value="1"/>
</dbReference>
<proteinExistence type="predicted"/>
<dbReference type="PANTHER" id="PTHR20977:SF0">
    <property type="entry name" value="AT13385P-RELATED"/>
    <property type="match status" value="1"/>
</dbReference>
<evidence type="ECO:0000313" key="1">
    <source>
        <dbReference type="EMBL" id="EDW60448.1"/>
    </source>
</evidence>
<dbReference type="InParanoid" id="B4LIZ8"/>
<organism evidence="1 2">
    <name type="scientific">Drosophila virilis</name>
    <name type="common">Fruit fly</name>
    <dbReference type="NCBI Taxonomy" id="7244"/>
    <lineage>
        <taxon>Eukaryota</taxon>
        <taxon>Metazoa</taxon>
        <taxon>Ecdysozoa</taxon>
        <taxon>Arthropoda</taxon>
        <taxon>Hexapoda</taxon>
        <taxon>Insecta</taxon>
        <taxon>Pterygota</taxon>
        <taxon>Neoptera</taxon>
        <taxon>Endopterygota</taxon>
        <taxon>Diptera</taxon>
        <taxon>Brachycera</taxon>
        <taxon>Muscomorpha</taxon>
        <taxon>Ephydroidea</taxon>
        <taxon>Drosophilidae</taxon>
        <taxon>Drosophila</taxon>
    </lineage>
</organism>
<sequence length="242" mass="28428">MNNLRSLTKLSQAKSCARLAQPVLWYSSDYPERIKLSAELLKEKLRQMRRETKLRTPCYLRLRRSEYKCLAYQEIEPDPCHPQPCAVPMDVKGYKPTDKLKLNYQRTWCEFKPVPRRKRNVKKIYPALERRNPKAFRGKLCTACEPEDCELPKSPRAPPPRLFPVKTLPWPCCKFRSVTCRSSKPDGKCYPGRLPSCCVKRQTPYLSFSECKKFELAPPVTACECDQKPSICDMWHFYRTKR</sequence>
<keyword evidence="2" id="KW-1185">Reference proteome</keyword>
<dbReference type="PANTHER" id="PTHR20977">
    <property type="entry name" value="AT13385P-RELATED"/>
    <property type="match status" value="1"/>
</dbReference>
<evidence type="ECO:0000313" key="2">
    <source>
        <dbReference type="Proteomes" id="UP000008792"/>
    </source>
</evidence>
<dbReference type="STRING" id="7244.B4LIZ8"/>
<protein>
    <submittedName>
        <fullName evidence="1">Uncharacterized protein</fullName>
    </submittedName>
</protein>
<dbReference type="EMBL" id="CH940648">
    <property type="protein sequence ID" value="EDW60448.1"/>
    <property type="molecule type" value="Genomic_DNA"/>
</dbReference>
<dbReference type="AlphaFoldDB" id="B4LIZ8"/>
<gene>
    <name evidence="1" type="primary">Dvir\GJ21490</name>
    <name evidence="1" type="ORF">Dvir_GJ21490</name>
</gene>
<name>B4LIZ8_DROVI</name>
<dbReference type="SMART" id="SM00689">
    <property type="entry name" value="DM6"/>
    <property type="match status" value="1"/>
</dbReference>
<dbReference type="OrthoDB" id="7812215at2759"/>